<dbReference type="InterPro" id="IPR056576">
    <property type="entry name" value="MGAT4_A/B/C_C"/>
</dbReference>
<gene>
    <name evidence="8 9 10" type="primary">LOC100200548</name>
</gene>
<evidence type="ECO:0000256" key="3">
    <source>
        <dbReference type="ARBA" id="ARBA00022679"/>
    </source>
</evidence>
<keyword evidence="7" id="KW-1185">Reference proteome</keyword>
<keyword evidence="4" id="KW-0812">Transmembrane</keyword>
<accession>A0ABM4CVC0</accession>
<dbReference type="GeneID" id="100200548"/>
<evidence type="ECO:0000256" key="4">
    <source>
        <dbReference type="SAM" id="Phobius"/>
    </source>
</evidence>
<dbReference type="Proteomes" id="UP001652625">
    <property type="component" value="Chromosome 11"/>
</dbReference>
<evidence type="ECO:0000313" key="10">
    <source>
        <dbReference type="RefSeq" id="XP_065665887.1"/>
    </source>
</evidence>
<evidence type="ECO:0000259" key="6">
    <source>
        <dbReference type="Pfam" id="PF23524"/>
    </source>
</evidence>
<dbReference type="RefSeq" id="XP_065665885.1">
    <property type="nucleotide sequence ID" value="XM_065809813.1"/>
</dbReference>
<keyword evidence="4" id="KW-0472">Membrane</keyword>
<keyword evidence="4" id="KW-1133">Transmembrane helix</keyword>
<evidence type="ECO:0000313" key="8">
    <source>
        <dbReference type="RefSeq" id="XP_065665885.1"/>
    </source>
</evidence>
<keyword evidence="3" id="KW-0808">Transferase</keyword>
<feature type="domain" description="MGAT4 A/B/C C-terminal" evidence="6">
    <location>
        <begin position="387"/>
        <end position="527"/>
    </location>
</feature>
<protein>
    <submittedName>
        <fullName evidence="8 9">Alpha-1,3-mannosyl-glycoprotein 4-beta-N-acetylglucosaminyltransferase B isoform X2</fullName>
    </submittedName>
</protein>
<evidence type="ECO:0000256" key="2">
    <source>
        <dbReference type="ARBA" id="ARBA00022676"/>
    </source>
</evidence>
<feature type="transmembrane region" description="Helical" evidence="4">
    <location>
        <begin position="12"/>
        <end position="29"/>
    </location>
</feature>
<evidence type="ECO:0000259" key="5">
    <source>
        <dbReference type="Pfam" id="PF04666"/>
    </source>
</evidence>
<organism evidence="7 9">
    <name type="scientific">Hydra vulgaris</name>
    <name type="common">Hydra</name>
    <name type="synonym">Hydra attenuata</name>
    <dbReference type="NCBI Taxonomy" id="6087"/>
    <lineage>
        <taxon>Eukaryota</taxon>
        <taxon>Metazoa</taxon>
        <taxon>Cnidaria</taxon>
        <taxon>Hydrozoa</taxon>
        <taxon>Hydroidolina</taxon>
        <taxon>Anthoathecata</taxon>
        <taxon>Aplanulata</taxon>
        <taxon>Hydridae</taxon>
        <taxon>Hydra</taxon>
    </lineage>
</organism>
<dbReference type="PANTHER" id="PTHR12062">
    <property type="entry name" value="N-ACETYLGLUCOSAMINYLTRANSFERASE VI"/>
    <property type="match status" value="1"/>
</dbReference>
<name>A0ABM4CVC0_HYDVU</name>
<dbReference type="InterPro" id="IPR006759">
    <property type="entry name" value="Glyco_transf_54"/>
</dbReference>
<dbReference type="Pfam" id="PF23524">
    <property type="entry name" value="MGAT4A_C"/>
    <property type="match status" value="1"/>
</dbReference>
<reference evidence="8 9" key="1">
    <citation type="submission" date="2025-05" db="UniProtKB">
        <authorList>
            <consortium name="RefSeq"/>
        </authorList>
    </citation>
    <scope>IDENTIFICATION</scope>
</reference>
<comment type="pathway">
    <text evidence="1">Protein modification; protein glycosylation.</text>
</comment>
<evidence type="ECO:0000313" key="7">
    <source>
        <dbReference type="Proteomes" id="UP001652625"/>
    </source>
</evidence>
<dbReference type="Pfam" id="PF04666">
    <property type="entry name" value="MGAT4_cons"/>
    <property type="match status" value="1"/>
</dbReference>
<dbReference type="RefSeq" id="XP_065665887.1">
    <property type="nucleotide sequence ID" value="XM_065809815.1"/>
</dbReference>
<keyword evidence="2" id="KW-0328">Glycosyltransferase</keyword>
<dbReference type="PANTHER" id="PTHR12062:SF9">
    <property type="entry name" value="ALPHA-1,3-MANNOSYL-GLYCOPROTEIN 4-BETA-N-ACETYLGLUCOSAMINYLTRANSFERASE A, ISOFORM A"/>
    <property type="match status" value="1"/>
</dbReference>
<dbReference type="InterPro" id="IPR057279">
    <property type="entry name" value="MGAT4"/>
</dbReference>
<feature type="domain" description="MGAT4 conserved region" evidence="5">
    <location>
        <begin position="99"/>
        <end position="373"/>
    </location>
</feature>
<evidence type="ECO:0000256" key="1">
    <source>
        <dbReference type="ARBA" id="ARBA00004922"/>
    </source>
</evidence>
<evidence type="ECO:0000313" key="9">
    <source>
        <dbReference type="RefSeq" id="XP_065665886.1"/>
    </source>
</evidence>
<sequence>MFTYNNLRKNRFGIFVFLILFVMCIIFIWQKQNENEAILRRYELAKNTVPPLLYENIKKLKDNLLKLEFENSIRMQEMLDLRRKLKEKFNESSTDILLSLPNIYSRLPHLLGHNDALAPYIHLTKNRKASLVFGVPTVYREHSYLNQMLTSMITGLNDKEKEDVLIVVFVGERNEKYINEVVKDIKDKFKSSLESGLLEVIVPSPNYYPPLDELPSTFNDPPERVKWRAKQNLDYAFLMMYAQPRAVFYVQLEDDIIATPGYATTIKAFAMQQATNNWFMLEFSSLGFIGKTFHSYHLSILVEFFLIFYKDKPNDWLLDHIFWVKVCNPEGDDKQCQKDKALLRVRFKPSLFQHIGKLSSLKGKKQNLVDKEFKTAMLFQAHLNPKAVIKTNFEEYQTFTAVRGYLGHSYLWALTPKKDQVLRILFSEPQKVVSYLFKTGNPEHPTDILTNATVEALTLDNKQYREKNNGASDSGDISSPFINSDYIILGLFNENGLAFGKVSNSIGLIAEIRIRVLESMVENWVAFYEIFIETGS</sequence>
<proteinExistence type="predicted"/>
<dbReference type="RefSeq" id="XP_065665886.1">
    <property type="nucleotide sequence ID" value="XM_065809814.1"/>
</dbReference>